<sequence>MTSVKVARHDNIGFFESLDDKSHLSKNNLPEYSIGTTFQNRDNHSNPSAEDIVYNEAVMRGAFVQFLRRLADQVENGIIPLFDAMTFSPYNTISNNEDISHSSNTFKMSPPTPPLPQSPSQPSLAPLLPTTPEEIQMHSGCHSMLQHHQKRDTFHQQQILQQRKLLEQQQRQHQQHCEQQQLQLSHHMSEMNNINLDDDNVDGDTNNNVNDDDDDDDDDRYNSDLIVESSFSSDTLNSNGQFKQETNFQLSSQEHISDGVFPEDSIKHQMVPLLSVVETSGSDTYPDIVVDNLQLQVLMDRIVNAKRPISPVSMHYFSLSILQGAINLVFSKWELKHSSGLGLRRTKAESGCPLDRRKIDAIETFYLSLCNEYQLTKVSKAIFHKAFTIKISNAKRDHRKS</sequence>
<dbReference type="Proteomes" id="UP000515154">
    <property type="component" value="Linkage group LG5"/>
</dbReference>
<dbReference type="AlphaFoldDB" id="A0A6P7SDZ1"/>
<protein>
    <submittedName>
        <fullName evidence="3">Regulator of nonsense transcripts 1-like isoform X1</fullName>
    </submittedName>
</protein>
<feature type="region of interest" description="Disordered" evidence="1">
    <location>
        <begin position="193"/>
        <end position="222"/>
    </location>
</feature>
<name>A0A6P7SDZ1_9MOLL</name>
<feature type="compositionally biased region" description="Acidic residues" evidence="1">
    <location>
        <begin position="210"/>
        <end position="219"/>
    </location>
</feature>
<reference evidence="3" key="1">
    <citation type="submission" date="2025-08" db="UniProtKB">
        <authorList>
            <consortium name="RefSeq"/>
        </authorList>
    </citation>
    <scope>IDENTIFICATION</scope>
</reference>
<feature type="region of interest" description="Disordered" evidence="1">
    <location>
        <begin position="96"/>
        <end position="128"/>
    </location>
</feature>
<feature type="compositionally biased region" description="Pro residues" evidence="1">
    <location>
        <begin position="110"/>
        <end position="119"/>
    </location>
</feature>
<proteinExistence type="predicted"/>
<feature type="compositionally biased region" description="Polar residues" evidence="1">
    <location>
        <begin position="96"/>
        <end position="107"/>
    </location>
</feature>
<gene>
    <name evidence="3" type="primary">LOC115211814</name>
</gene>
<accession>A0A6P7SDZ1</accession>
<dbReference type="RefSeq" id="XP_029636380.1">
    <property type="nucleotide sequence ID" value="XM_029780520.2"/>
</dbReference>
<evidence type="ECO:0000313" key="3">
    <source>
        <dbReference type="RefSeq" id="XP_029636380.1"/>
    </source>
</evidence>
<keyword evidence="2" id="KW-1185">Reference proteome</keyword>
<organism evidence="2 3">
    <name type="scientific">Octopus sinensis</name>
    <name type="common">East Asian common octopus</name>
    <dbReference type="NCBI Taxonomy" id="2607531"/>
    <lineage>
        <taxon>Eukaryota</taxon>
        <taxon>Metazoa</taxon>
        <taxon>Spiralia</taxon>
        <taxon>Lophotrochozoa</taxon>
        <taxon>Mollusca</taxon>
        <taxon>Cephalopoda</taxon>
        <taxon>Coleoidea</taxon>
        <taxon>Octopodiformes</taxon>
        <taxon>Octopoda</taxon>
        <taxon>Incirrata</taxon>
        <taxon>Octopodidae</taxon>
        <taxon>Octopus</taxon>
    </lineage>
</organism>
<evidence type="ECO:0000256" key="1">
    <source>
        <dbReference type="SAM" id="MobiDB-lite"/>
    </source>
</evidence>
<evidence type="ECO:0000313" key="2">
    <source>
        <dbReference type="Proteomes" id="UP000515154"/>
    </source>
</evidence>
<dbReference type="KEGG" id="osn:115211814"/>